<name>G2XTA3_BOTF4</name>
<dbReference type="EMBL" id="FQ790265">
    <property type="protein sequence ID" value="CCD43817.1"/>
    <property type="molecule type" value="Genomic_DNA"/>
</dbReference>
<dbReference type="HOGENOM" id="CLU_2757473_0_0_1"/>
<sequence length="70" mass="8100">MASETIRYPQGVFFAKGKATMTHVRPSLSTVYPWLSTITSRFIQMISFELWASEAFRPYGFQIIYHAYDG</sequence>
<dbReference type="AlphaFoldDB" id="G2XTA3"/>
<evidence type="ECO:0000313" key="1">
    <source>
        <dbReference type="EMBL" id="CCD43817.1"/>
    </source>
</evidence>
<gene>
    <name evidence="1" type="ORF">BofuT4_uP010650.1</name>
</gene>
<protein>
    <submittedName>
        <fullName evidence="1">Uncharacterized protein</fullName>
    </submittedName>
</protein>
<dbReference type="Proteomes" id="UP000008177">
    <property type="component" value="Unplaced contigs"/>
</dbReference>
<organism evidence="1 2">
    <name type="scientific">Botryotinia fuckeliana (strain T4)</name>
    <name type="common">Noble rot fungus</name>
    <name type="synonym">Botrytis cinerea</name>
    <dbReference type="NCBI Taxonomy" id="999810"/>
    <lineage>
        <taxon>Eukaryota</taxon>
        <taxon>Fungi</taxon>
        <taxon>Dikarya</taxon>
        <taxon>Ascomycota</taxon>
        <taxon>Pezizomycotina</taxon>
        <taxon>Leotiomycetes</taxon>
        <taxon>Helotiales</taxon>
        <taxon>Sclerotiniaceae</taxon>
        <taxon>Botrytis</taxon>
    </lineage>
</organism>
<evidence type="ECO:0000313" key="2">
    <source>
        <dbReference type="Proteomes" id="UP000008177"/>
    </source>
</evidence>
<dbReference type="InParanoid" id="G2XTA3"/>
<reference evidence="2" key="1">
    <citation type="journal article" date="2011" name="PLoS Genet.">
        <title>Genomic analysis of the necrotrophic fungal pathogens Sclerotinia sclerotiorum and Botrytis cinerea.</title>
        <authorList>
            <person name="Amselem J."/>
            <person name="Cuomo C.A."/>
            <person name="van Kan J.A."/>
            <person name="Viaud M."/>
            <person name="Benito E.P."/>
            <person name="Couloux A."/>
            <person name="Coutinho P.M."/>
            <person name="de Vries R.P."/>
            <person name="Dyer P.S."/>
            <person name="Fillinger S."/>
            <person name="Fournier E."/>
            <person name="Gout L."/>
            <person name="Hahn M."/>
            <person name="Kohn L."/>
            <person name="Lapalu N."/>
            <person name="Plummer K.M."/>
            <person name="Pradier J.M."/>
            <person name="Quevillon E."/>
            <person name="Sharon A."/>
            <person name="Simon A."/>
            <person name="ten Have A."/>
            <person name="Tudzynski B."/>
            <person name="Tudzynski P."/>
            <person name="Wincker P."/>
            <person name="Andrew M."/>
            <person name="Anthouard V."/>
            <person name="Beever R.E."/>
            <person name="Beffa R."/>
            <person name="Benoit I."/>
            <person name="Bouzid O."/>
            <person name="Brault B."/>
            <person name="Chen Z."/>
            <person name="Choquer M."/>
            <person name="Collemare J."/>
            <person name="Cotton P."/>
            <person name="Danchin E.G."/>
            <person name="Da Silva C."/>
            <person name="Gautier A."/>
            <person name="Giraud C."/>
            <person name="Giraud T."/>
            <person name="Gonzalez C."/>
            <person name="Grossetete S."/>
            <person name="Guldener U."/>
            <person name="Henrissat B."/>
            <person name="Howlett B.J."/>
            <person name="Kodira C."/>
            <person name="Kretschmer M."/>
            <person name="Lappartient A."/>
            <person name="Leroch M."/>
            <person name="Levis C."/>
            <person name="Mauceli E."/>
            <person name="Neuveglise C."/>
            <person name="Oeser B."/>
            <person name="Pearson M."/>
            <person name="Poulain J."/>
            <person name="Poussereau N."/>
            <person name="Quesneville H."/>
            <person name="Rascle C."/>
            <person name="Schumacher J."/>
            <person name="Segurens B."/>
            <person name="Sexton A."/>
            <person name="Silva E."/>
            <person name="Sirven C."/>
            <person name="Soanes D.M."/>
            <person name="Talbot N.J."/>
            <person name="Templeton M."/>
            <person name="Yandava C."/>
            <person name="Yarden O."/>
            <person name="Zeng Q."/>
            <person name="Rollins J.A."/>
            <person name="Lebrun M.H."/>
            <person name="Dickman M."/>
        </authorList>
    </citation>
    <scope>NUCLEOTIDE SEQUENCE [LARGE SCALE GENOMIC DNA]</scope>
    <source>
        <strain evidence="2">T4</strain>
    </source>
</reference>
<proteinExistence type="predicted"/>
<accession>G2XTA3</accession>